<evidence type="ECO:0000256" key="2">
    <source>
        <dbReference type="ARBA" id="ARBA00010944"/>
    </source>
</evidence>
<evidence type="ECO:0000256" key="7">
    <source>
        <dbReference type="SAM" id="MobiDB-lite"/>
    </source>
</evidence>
<comment type="pathway">
    <text evidence="1 6">Carbohydrate biosynthesis; dTDP-L-rhamnose biosynthesis.</text>
</comment>
<dbReference type="AlphaFoldDB" id="A0A398BSK6"/>
<dbReference type="GO" id="GO:0019305">
    <property type="term" value="P:dTDP-rhamnose biosynthetic process"/>
    <property type="evidence" value="ECO:0007669"/>
    <property type="project" value="UniProtKB-UniPathway"/>
</dbReference>
<dbReference type="EC" id="1.1.1.133" evidence="3 6"/>
<gene>
    <name evidence="9" type="primary">rfbD</name>
    <name evidence="9" type="ORF">D2N39_18430</name>
</gene>
<dbReference type="InterPro" id="IPR036291">
    <property type="entry name" value="NAD(P)-bd_dom_sf"/>
</dbReference>
<dbReference type="UniPathway" id="UPA00124"/>
<dbReference type="GO" id="GO:0008831">
    <property type="term" value="F:dTDP-4-dehydrorhamnose reductase activity"/>
    <property type="evidence" value="ECO:0007669"/>
    <property type="project" value="UniProtKB-EC"/>
</dbReference>
<evidence type="ECO:0000313" key="10">
    <source>
        <dbReference type="Proteomes" id="UP000266649"/>
    </source>
</evidence>
<comment type="caution">
    <text evidence="9">The sequence shown here is derived from an EMBL/GenBank/DDBJ whole genome shotgun (WGS) entry which is preliminary data.</text>
</comment>
<dbReference type="PANTHER" id="PTHR10491:SF4">
    <property type="entry name" value="METHIONINE ADENOSYLTRANSFERASE 2 SUBUNIT BETA"/>
    <property type="match status" value="1"/>
</dbReference>
<dbReference type="CDD" id="cd05254">
    <property type="entry name" value="dTDP_HR_like_SDR_e"/>
    <property type="match status" value="1"/>
</dbReference>
<keyword evidence="10" id="KW-1185">Reference proteome</keyword>
<dbReference type="PANTHER" id="PTHR10491">
    <property type="entry name" value="DTDP-4-DEHYDRORHAMNOSE REDUCTASE"/>
    <property type="match status" value="1"/>
</dbReference>
<dbReference type="Gene3D" id="3.40.50.720">
    <property type="entry name" value="NAD(P)-binding Rossmann-like Domain"/>
    <property type="match status" value="1"/>
</dbReference>
<feature type="region of interest" description="Disordered" evidence="7">
    <location>
        <begin position="1"/>
        <end position="24"/>
    </location>
</feature>
<feature type="domain" description="RmlD-like substrate binding" evidence="8">
    <location>
        <begin position="32"/>
        <end position="308"/>
    </location>
</feature>
<proteinExistence type="inferred from homology"/>
<keyword evidence="6 9" id="KW-0560">Oxidoreductase</keyword>
<evidence type="ECO:0000313" key="9">
    <source>
        <dbReference type="EMBL" id="RID90343.1"/>
    </source>
</evidence>
<dbReference type="InterPro" id="IPR005913">
    <property type="entry name" value="dTDP_dehydrorham_reduct"/>
</dbReference>
<dbReference type="NCBIfam" id="TIGR01214">
    <property type="entry name" value="rmlD"/>
    <property type="match status" value="1"/>
</dbReference>
<comment type="function">
    <text evidence="6">Catalyzes the reduction of dTDP-6-deoxy-L-lyxo-4-hexulose to yield dTDP-L-rhamnose.</text>
</comment>
<sequence>MVSRQRGLVAPASGTPRGRPAARDQGMSGAGLLIFGKTGQVATELQRLAPEALFLGRDRADLMDPAACAAAIRAAGPAAVINAAAWTAVDKAETEEEAATVVNGAAPAAMAAECAALGITFIHISTDYVFDGAGETPFAPGHPTAPLGAYGRSKLKGEEGVRAAGGVHAILRTSWVFSAHGNNFLKTMLRLGRERDSLTVVADQIGGPTPARAIAKACLAIAAQLQADPGKGGTYHFSGAPDVSWAGFAREIMTQAGLSCSIGDIPTSAYPTPARRPANSRMDCAGLSIFGLTRPDWRAGVTDALTELGALS</sequence>
<name>A0A398BSK6_9RHOB</name>
<dbReference type="EMBL" id="QXXQ01000014">
    <property type="protein sequence ID" value="RID90343.1"/>
    <property type="molecule type" value="Genomic_DNA"/>
</dbReference>
<dbReference type="Proteomes" id="UP000266649">
    <property type="component" value="Unassembled WGS sequence"/>
</dbReference>
<accession>A0A398BSK6</accession>
<dbReference type="OrthoDB" id="9803892at2"/>
<comment type="similarity">
    <text evidence="2 6">Belongs to the dTDP-4-dehydrorhamnose reductase family.</text>
</comment>
<evidence type="ECO:0000256" key="6">
    <source>
        <dbReference type="RuleBase" id="RU364082"/>
    </source>
</evidence>
<keyword evidence="6" id="KW-0521">NADP</keyword>
<evidence type="ECO:0000256" key="4">
    <source>
        <dbReference type="ARBA" id="ARBA00017099"/>
    </source>
</evidence>
<protein>
    <recommendedName>
        <fullName evidence="4 6">dTDP-4-dehydrorhamnose reductase</fullName>
        <ecNumber evidence="3 6">1.1.1.133</ecNumber>
    </recommendedName>
</protein>
<evidence type="ECO:0000256" key="1">
    <source>
        <dbReference type="ARBA" id="ARBA00004781"/>
    </source>
</evidence>
<comment type="catalytic activity">
    <reaction evidence="5 6">
        <text>dTDP-beta-L-rhamnose + NADP(+) = dTDP-4-dehydro-beta-L-rhamnose + NADPH + H(+)</text>
        <dbReference type="Rhea" id="RHEA:21796"/>
        <dbReference type="ChEBI" id="CHEBI:15378"/>
        <dbReference type="ChEBI" id="CHEBI:57510"/>
        <dbReference type="ChEBI" id="CHEBI:57783"/>
        <dbReference type="ChEBI" id="CHEBI:58349"/>
        <dbReference type="ChEBI" id="CHEBI:62830"/>
        <dbReference type="EC" id="1.1.1.133"/>
    </reaction>
</comment>
<reference evidence="9 10" key="1">
    <citation type="submission" date="2018-09" db="EMBL/GenBank/DDBJ databases">
        <title>Gemmobacter lutimaris sp. nov., a marine bacterium isolated from tidal flat.</title>
        <authorList>
            <person name="Lee D.W."/>
            <person name="Yoo Y."/>
            <person name="Kim J.-J."/>
            <person name="Kim B.S."/>
        </authorList>
    </citation>
    <scope>NUCLEOTIDE SEQUENCE [LARGE SCALE GENOMIC DNA]</scope>
    <source>
        <strain evidence="9 10">YJ-T1-11</strain>
    </source>
</reference>
<evidence type="ECO:0000259" key="8">
    <source>
        <dbReference type="Pfam" id="PF04321"/>
    </source>
</evidence>
<evidence type="ECO:0000256" key="5">
    <source>
        <dbReference type="ARBA" id="ARBA00048200"/>
    </source>
</evidence>
<organism evidence="9 10">
    <name type="scientific">Gemmobacter lutimaris</name>
    <dbReference type="NCBI Taxonomy" id="2306023"/>
    <lineage>
        <taxon>Bacteria</taxon>
        <taxon>Pseudomonadati</taxon>
        <taxon>Pseudomonadota</taxon>
        <taxon>Alphaproteobacteria</taxon>
        <taxon>Rhodobacterales</taxon>
        <taxon>Paracoccaceae</taxon>
        <taxon>Gemmobacter</taxon>
    </lineage>
</organism>
<dbReference type="InterPro" id="IPR029903">
    <property type="entry name" value="RmlD-like-bd"/>
</dbReference>
<dbReference type="SUPFAM" id="SSF51735">
    <property type="entry name" value="NAD(P)-binding Rossmann-fold domains"/>
    <property type="match status" value="1"/>
</dbReference>
<dbReference type="Gene3D" id="3.90.25.10">
    <property type="entry name" value="UDP-galactose 4-epimerase, domain 1"/>
    <property type="match status" value="1"/>
</dbReference>
<comment type="cofactor">
    <cofactor evidence="6">
        <name>Mg(2+)</name>
        <dbReference type="ChEBI" id="CHEBI:18420"/>
    </cofactor>
    <text evidence="6">Binds 1 Mg(2+) ion per monomer.</text>
</comment>
<dbReference type="Pfam" id="PF04321">
    <property type="entry name" value="RmlD_sub_bind"/>
    <property type="match status" value="1"/>
</dbReference>
<evidence type="ECO:0000256" key="3">
    <source>
        <dbReference type="ARBA" id="ARBA00012929"/>
    </source>
</evidence>